<evidence type="ECO:0000313" key="3">
    <source>
        <dbReference type="Proteomes" id="UP000030693"/>
    </source>
</evidence>
<gene>
    <name evidence="2" type="ORF">H696_06171</name>
</gene>
<dbReference type="OrthoDB" id="1925570at2759"/>
<name>A0A058YZU9_FONAL</name>
<dbReference type="GeneID" id="20530896"/>
<proteinExistence type="predicted"/>
<protein>
    <submittedName>
        <fullName evidence="2">Uncharacterized protein</fullName>
    </submittedName>
</protein>
<dbReference type="PANTHER" id="PTHR36074:SF1">
    <property type="entry name" value="ISOPENTENYL-DIPHOSPHATE DELTA-ISOMERASE"/>
    <property type="match status" value="1"/>
</dbReference>
<keyword evidence="3" id="KW-1185">Reference proteome</keyword>
<accession>A0A058YZU9</accession>
<evidence type="ECO:0000313" key="2">
    <source>
        <dbReference type="EMBL" id="KCV67401.1"/>
    </source>
</evidence>
<dbReference type="PANTHER" id="PTHR36074">
    <property type="entry name" value="ISOPENTENYL-DIPHOSPHATE DELTA-ISOMERASE"/>
    <property type="match status" value="1"/>
</dbReference>
<feature type="transmembrane region" description="Helical" evidence="1">
    <location>
        <begin position="176"/>
        <end position="200"/>
    </location>
</feature>
<keyword evidence="1" id="KW-0812">Transmembrane</keyword>
<evidence type="ECO:0000256" key="1">
    <source>
        <dbReference type="SAM" id="Phobius"/>
    </source>
</evidence>
<dbReference type="Proteomes" id="UP000030693">
    <property type="component" value="Unassembled WGS sequence"/>
</dbReference>
<organism evidence="2">
    <name type="scientific">Fonticula alba</name>
    <name type="common">Slime mold</name>
    <dbReference type="NCBI Taxonomy" id="691883"/>
    <lineage>
        <taxon>Eukaryota</taxon>
        <taxon>Rotosphaerida</taxon>
        <taxon>Fonticulaceae</taxon>
        <taxon>Fonticula</taxon>
    </lineage>
</organism>
<keyword evidence="1" id="KW-1133">Transmembrane helix</keyword>
<dbReference type="EMBL" id="KB932223">
    <property type="protein sequence ID" value="KCV67401.1"/>
    <property type="molecule type" value="Genomic_DNA"/>
</dbReference>
<reference evidence="2" key="1">
    <citation type="submission" date="2013-04" db="EMBL/GenBank/DDBJ databases">
        <title>The Genome Sequence of Fonticula alba ATCC 38817.</title>
        <authorList>
            <consortium name="The Broad Institute Genomics Platform"/>
            <person name="Russ C."/>
            <person name="Cuomo C."/>
            <person name="Burger G."/>
            <person name="Gray M.W."/>
            <person name="Holland P.W.H."/>
            <person name="King N."/>
            <person name="Lang F.B.F."/>
            <person name="Roger A.J."/>
            <person name="Ruiz-Trillo I."/>
            <person name="Brown M."/>
            <person name="Walker B."/>
            <person name="Young S."/>
            <person name="Zeng Q."/>
            <person name="Gargeya S."/>
            <person name="Fitzgerald M."/>
            <person name="Haas B."/>
            <person name="Abouelleil A."/>
            <person name="Allen A.W."/>
            <person name="Alvarado L."/>
            <person name="Arachchi H.M."/>
            <person name="Berlin A.M."/>
            <person name="Chapman S.B."/>
            <person name="Gainer-Dewar J."/>
            <person name="Goldberg J."/>
            <person name="Griggs A."/>
            <person name="Gujja S."/>
            <person name="Hansen M."/>
            <person name="Howarth C."/>
            <person name="Imamovic A."/>
            <person name="Ireland A."/>
            <person name="Larimer J."/>
            <person name="McCowan C."/>
            <person name="Murphy C."/>
            <person name="Pearson M."/>
            <person name="Poon T.W."/>
            <person name="Priest M."/>
            <person name="Roberts A."/>
            <person name="Saif S."/>
            <person name="Shea T."/>
            <person name="Sisk P."/>
            <person name="Sykes S."/>
            <person name="Wortman J."/>
            <person name="Nusbaum C."/>
            <person name="Birren B."/>
        </authorList>
    </citation>
    <scope>NUCLEOTIDE SEQUENCE [LARGE SCALE GENOMIC DNA]</scope>
    <source>
        <strain evidence="2">ATCC 38817</strain>
    </source>
</reference>
<keyword evidence="1" id="KW-0472">Membrane</keyword>
<dbReference type="RefSeq" id="XP_009498188.1">
    <property type="nucleotide sequence ID" value="XM_009499913.1"/>
</dbReference>
<dbReference type="eggNOG" id="ENOG502TGHB">
    <property type="taxonomic scope" value="Eukaryota"/>
</dbReference>
<dbReference type="AlphaFoldDB" id="A0A058YZU9"/>
<sequence length="296" mass="32991">MASISSYHPSPIGHAGLHMRQPSILGYMRPYNGTFLHPLPIVRDPANQKYYEFERSPISVPAMFSKNNLLFALVKALILEGSTLGVEDPKNRRIIQKKRLLPSESGSQIPKDLHVTVIIGSRLALRVLRDLSIQFTRITLIWCLREHLISPQLASKMTKNINASAMRKYDRTMSRVHASLDLLTTALMSLLVPMTSIMLVDSALSTGEYLLRAFRRKRILDANRRADPSAFPMTEEQAQEEKAISRDDFNTQISRHITTAFKGMLLGAVGYAVGTLIKPGVGTLIGGFIGETMAVF</sequence>